<accession>A0A250G249</accession>
<gene>
    <name evidence="1" type="ORF">CGC58_11590</name>
</gene>
<reference evidence="2" key="1">
    <citation type="submission" date="2017-06" db="EMBL/GenBank/DDBJ databases">
        <title>Capnocytophaga spp. assemblies.</title>
        <authorList>
            <person name="Gulvik C.A."/>
        </authorList>
    </citation>
    <scope>NUCLEOTIDE SEQUENCE [LARGE SCALE GENOMIC DNA]</scope>
    <source>
        <strain evidence="2">H2177</strain>
    </source>
</reference>
<dbReference type="AlphaFoldDB" id="A0A250G249"/>
<dbReference type="PROSITE" id="PS51257">
    <property type="entry name" value="PROKAR_LIPOPROTEIN"/>
    <property type="match status" value="1"/>
</dbReference>
<evidence type="ECO:0000313" key="2">
    <source>
        <dbReference type="Proteomes" id="UP000217348"/>
    </source>
</evidence>
<dbReference type="Proteomes" id="UP000217348">
    <property type="component" value="Chromosome"/>
</dbReference>
<dbReference type="EMBL" id="CP022387">
    <property type="protein sequence ID" value="ATA90316.1"/>
    <property type="molecule type" value="Genomic_DNA"/>
</dbReference>
<sequence>MKEMFYFFITLFLMSCSVGKQIALIQKSDDTPIRITISDYSSQKKITIVLRKKLVLKNVSTRHLRTNIGYFVYNNTDFELLTARLVELNEKYNRFITLKSRNEISLSPLSNKEVIYEIWKHIEKFDSGGIVYKSLKQYLTLGKHPIRENGLTGEKYEDTMVLYYEEPFSEFKRKNPELLEFLTKGDSIELEVISPVKQKYKFKAEW</sequence>
<evidence type="ECO:0008006" key="3">
    <source>
        <dbReference type="Google" id="ProtNLM"/>
    </source>
</evidence>
<protein>
    <recommendedName>
        <fullName evidence="3">Lipoprotein</fullName>
    </recommendedName>
</protein>
<proteinExistence type="predicted"/>
<evidence type="ECO:0000313" key="1">
    <source>
        <dbReference type="EMBL" id="ATA90316.1"/>
    </source>
</evidence>
<organism evidence="1 2">
    <name type="scientific">Capnocytophaga stomatis</name>
    <dbReference type="NCBI Taxonomy" id="1848904"/>
    <lineage>
        <taxon>Bacteria</taxon>
        <taxon>Pseudomonadati</taxon>
        <taxon>Bacteroidota</taxon>
        <taxon>Flavobacteriia</taxon>
        <taxon>Flavobacteriales</taxon>
        <taxon>Flavobacteriaceae</taxon>
        <taxon>Capnocytophaga</taxon>
    </lineage>
</organism>
<dbReference type="KEGG" id="csto:CGC58_11590"/>
<name>A0A250G249_9FLAO</name>